<dbReference type="Proteomes" id="UP000002077">
    <property type="component" value="Chromosome"/>
</dbReference>
<keyword evidence="2" id="KW-1185">Reference proteome</keyword>
<sequence>MGIALSITLIAIFTAVNSLAREHQRLNPENH</sequence>
<name>C3PI93_CORA7</name>
<accession>C3PI93</accession>
<dbReference type="HOGENOM" id="CLU_3395980_0_0_11"/>
<evidence type="ECO:0000313" key="2">
    <source>
        <dbReference type="Proteomes" id="UP000002077"/>
    </source>
</evidence>
<organism evidence="1 2">
    <name type="scientific">Corynebacterium aurimucosum (strain ATCC 700975 / DSM 44827 / CIP 107346 / CN-1)</name>
    <name type="common">Corynebacterium nigricans</name>
    <dbReference type="NCBI Taxonomy" id="548476"/>
    <lineage>
        <taxon>Bacteria</taxon>
        <taxon>Bacillati</taxon>
        <taxon>Actinomycetota</taxon>
        <taxon>Actinomycetes</taxon>
        <taxon>Mycobacteriales</taxon>
        <taxon>Corynebacteriaceae</taxon>
        <taxon>Corynebacterium</taxon>
    </lineage>
</organism>
<proteinExistence type="predicted"/>
<dbReference type="KEGG" id="car:cauri_1954"/>
<reference evidence="1 2" key="1">
    <citation type="journal article" date="2010" name="BMC Genomics">
        <title>Complete genome sequence and lifestyle of black-pigmented Corynebacterium aurimucosum ATCC 700975 (formerly C. nigricans CN-1) isolated from a vaginal swab of a woman with spontaneous abortion.</title>
        <authorList>
            <person name="Trost E."/>
            <person name="Gotker S."/>
            <person name="Schneider J."/>
            <person name="Schneiker-Bekel S."/>
            <person name="Szczepanowski R."/>
            <person name="Tilker A."/>
            <person name="Viehoever P."/>
            <person name="Arnold W."/>
            <person name="Bekel T."/>
            <person name="Blom J."/>
            <person name="Gartemann K.H."/>
            <person name="Linke B."/>
            <person name="Goesmann A."/>
            <person name="Puhler A."/>
            <person name="Shukla S.K."/>
            <person name="Tauch A."/>
        </authorList>
    </citation>
    <scope>NUCLEOTIDE SEQUENCE [LARGE SCALE GENOMIC DNA]</scope>
    <source>
        <strain evidence="2">ATCC 700975 / DSM 44827 / CIP 107346 / CN-1</strain>
    </source>
</reference>
<dbReference type="AlphaFoldDB" id="C3PI93"/>
<evidence type="ECO:0000313" key="1">
    <source>
        <dbReference type="EMBL" id="ACP33547.1"/>
    </source>
</evidence>
<gene>
    <name evidence="1" type="ordered locus">cauri_1954</name>
</gene>
<dbReference type="EMBL" id="CP001601">
    <property type="protein sequence ID" value="ACP33547.1"/>
    <property type="molecule type" value="Genomic_DNA"/>
</dbReference>
<protein>
    <submittedName>
        <fullName evidence="1">Uncharacterized protein</fullName>
    </submittedName>
</protein>